<keyword evidence="3" id="KW-1185">Reference proteome</keyword>
<dbReference type="AlphaFoldDB" id="A0A2S9QRP7"/>
<feature type="transmembrane region" description="Helical" evidence="1">
    <location>
        <begin position="28"/>
        <end position="49"/>
    </location>
</feature>
<dbReference type="OrthoDB" id="4408835at2"/>
<dbReference type="EMBL" id="MWZD01000013">
    <property type="protein sequence ID" value="PRI12263.1"/>
    <property type="molecule type" value="Genomic_DNA"/>
</dbReference>
<feature type="transmembrane region" description="Helical" evidence="1">
    <location>
        <begin position="55"/>
        <end position="75"/>
    </location>
</feature>
<keyword evidence="1" id="KW-0472">Membrane</keyword>
<reference evidence="2 3" key="1">
    <citation type="journal article" date="2017" name="New Microbes New Infect">
        <title>Genome sequence of 'Leucobacter massiliensis' sp. nov. isolated from human pharynx after travel to the 2014 Hajj.</title>
        <authorList>
            <person name="Leangapichart T."/>
            <person name="Gautret P."/>
            <person name="Nguyen T.T."/>
            <person name="Armstrong N."/>
            <person name="Rolain J.M."/>
        </authorList>
    </citation>
    <scope>NUCLEOTIDE SEQUENCE [LARGE SCALE GENOMIC DNA]</scope>
    <source>
        <strain evidence="2 3">122RC15</strain>
    </source>
</reference>
<name>A0A2S9QRP7_9MICO</name>
<evidence type="ECO:0000256" key="1">
    <source>
        <dbReference type="SAM" id="Phobius"/>
    </source>
</evidence>
<keyword evidence="1" id="KW-0812">Transmembrane</keyword>
<accession>A0A2S9QRP7</accession>
<protein>
    <submittedName>
        <fullName evidence="2">Uncharacterized protein</fullName>
    </submittedName>
</protein>
<organism evidence="2 3">
    <name type="scientific">Leucobacter massiliensis</name>
    <dbReference type="NCBI Taxonomy" id="1686285"/>
    <lineage>
        <taxon>Bacteria</taxon>
        <taxon>Bacillati</taxon>
        <taxon>Actinomycetota</taxon>
        <taxon>Actinomycetes</taxon>
        <taxon>Micrococcales</taxon>
        <taxon>Microbacteriaceae</taxon>
        <taxon>Leucobacter</taxon>
    </lineage>
</organism>
<evidence type="ECO:0000313" key="2">
    <source>
        <dbReference type="EMBL" id="PRI12263.1"/>
    </source>
</evidence>
<sequence length="115" mass="12769">MRRLLRVSEVDRSAKVQREAHRGFRTSLIVSGVRCLISYLAIPILVPILGVAGVFAAPVGILLCVVAVLNGIYSVRRFWISDHRSRWMYTWFMAVVFAILAVALVTDVSRIAGAL</sequence>
<comment type="caution">
    <text evidence="2">The sequence shown here is derived from an EMBL/GenBank/DDBJ whole genome shotgun (WGS) entry which is preliminary data.</text>
</comment>
<evidence type="ECO:0000313" key="3">
    <source>
        <dbReference type="Proteomes" id="UP000238650"/>
    </source>
</evidence>
<feature type="transmembrane region" description="Helical" evidence="1">
    <location>
        <begin position="87"/>
        <end position="106"/>
    </location>
</feature>
<dbReference type="Proteomes" id="UP000238650">
    <property type="component" value="Unassembled WGS sequence"/>
</dbReference>
<keyword evidence="1" id="KW-1133">Transmembrane helix</keyword>
<gene>
    <name evidence="2" type="ORF">B4915_02530</name>
</gene>
<proteinExistence type="predicted"/>